<organism evidence="2 3">
    <name type="scientific">Symbiodinium microadriaticum</name>
    <name type="common">Dinoflagellate</name>
    <name type="synonym">Zooxanthella microadriatica</name>
    <dbReference type="NCBI Taxonomy" id="2951"/>
    <lineage>
        <taxon>Eukaryota</taxon>
        <taxon>Sar</taxon>
        <taxon>Alveolata</taxon>
        <taxon>Dinophyceae</taxon>
        <taxon>Suessiales</taxon>
        <taxon>Symbiodiniaceae</taxon>
        <taxon>Symbiodinium</taxon>
    </lineage>
</organism>
<feature type="compositionally biased region" description="Acidic residues" evidence="1">
    <location>
        <begin position="1686"/>
        <end position="1701"/>
    </location>
</feature>
<feature type="region of interest" description="Disordered" evidence="1">
    <location>
        <begin position="770"/>
        <end position="790"/>
    </location>
</feature>
<protein>
    <submittedName>
        <fullName evidence="2">Uncharacterized protein</fullName>
    </submittedName>
</protein>
<dbReference type="Proteomes" id="UP000186817">
    <property type="component" value="Unassembled WGS sequence"/>
</dbReference>
<feature type="compositionally biased region" description="Pro residues" evidence="1">
    <location>
        <begin position="1716"/>
        <end position="1731"/>
    </location>
</feature>
<evidence type="ECO:0000256" key="1">
    <source>
        <dbReference type="SAM" id="MobiDB-lite"/>
    </source>
</evidence>
<sequence length="1961" mass="217585">MGIARASRPPKESTAAGGFLRGSWSLVHRCILALAGRGPVWARGALCPEALKVIEAEAERVESSALCNAFDELAEEERRLTQWLNSDSANTFVGLPSALRFMLKALGVTTCIGIGDYRGDSPGEFWEERDPDEGFKDFLGLQVIGGALRKDVMLDIDPNSREMERVITMDPQQPLPFEARSETTKLATKWRHTVPPRSFCIPEPRSSLWEQRSECSPPRWDPGRGQPPACGLFAGACRRVGSPSGSKNYAKTICGIRPPRLTQSLPDATRSKEWLRKGRDSRHVTPKFMLMGLMKCAAGVAADDFMSPYAARDELDMWRHFWAGMGNLFTVLVEECFMFTSPQAVHTYLEPRGPAVNQSRPLVGKPYPLSPFMMQASQAEQVLTLQGDLWQFGRGHLLTCTAAEACRRWGLDLTAATLAVPVVEPISSLIAQGAWQSIGLLGHWALSHELFEDDSFPPDTLKELRFQEEDVHWSAALSPSKLSSLGDRVRSWAPLVLQGIQDEDERATARLELADTLHWVESLQASLQSQARPHEYPSNILIASVFLTFLLGSRKHVAEAVPLALRVALPGLDLEELARHLQIPRTTTVARAATYLDLAFVLYMRDKMKQCPPVLYAWADSSPQSGREWFMSMRAECARDSLLETYHAVNTLIKGRSDLQDHAEAEEVDLDELVRCNELLQRSLAHHKQLPVAMGSGRTKLEDKTSCLLHTLGLESESRPALFNHLQNVVSWTSDMGTEVQLPQFQALDVQTLLPGWLHGEVLASSDVEQFGSDTEGPDRPDAPAAAPAEPEQLQSLMPNCLIIPGCLHIFHNLSADVHHKMEWWNPFWEQLKDVACLLAERHLRERFINFCLRGTASAQYEPDFHATGVSKLYEKRWQNVITCLDNLLPLFEPLRQAWDLQSFMANSGIESKVPEGVEKALTSPLFCRYVYMVYGVHKVMSNFEFWLESCPCHERLREGEEPSKKRSTRKRKVFATTSVKTCVMKGKRSCEMAAGAADSTIQALNQLAFRTYVEGDDDSLPQEHLTIIMRDFEFAKTYLEFGIKTKLSFWQTLPWRLCGLGHHWSSVARHSAKQCLQEYDSSLADAVLPEHHHPVTRKFLLSDGPLRPLVEAFADGAPMSDELARAVAELKFIPCVERVVEGLHRDIKIASKHVQLGPTKVSLTLRLPEIKARLSESPEFLPRITELFDQVRNLKRAAASLGVHQHPDILQLILNGNVETTSWWTTLQQVVHRCALGEQFADFQEARKHHDEQQKLHKALVDRVHDRHALPTPRTYDSIVTRCICDHFKRLADSSSFFSLPATEQVPGDSYQLVPLQPGAAAEQLNTDMGLGADVEEVVAEDPLPRQDMVVFRILYGSPERLKLAPGPVAMKQLFAKGDTVVTVHKVVHDSDEGPIIDVSATAAPQLLRKLEECPLPTLRNDLQVWKLSPNVSYTLPCIGFPSSDVCQLVTALLDAKGIPDEPYVLALPGTDSLCQQLERQEYLQLAPPRPDSSSLLVRLTPQGMATLRIVSALTDPRPVCSQSTKALGDCDTLELLLALEGEGWTWEAMPSSKRAKQALSYSPGGPKVWYSLSHFISKSYLRCLLEADAICNAGVIDAIPHWVSQPDKVYPAILRGEGYVPAREPLPALEQGDVDEGGALADASADAGQRKQQQVHDAVQDMDVDAVELDDDELNRELARLFEEQADDDDEDEAEDDDAVHDAGLPPDAHDEPPPPAAPAAAVPVPPVPSAHRRRRQSQDALDDDWSGDPALDKPSPWGCFRITPKQPGPTRLHGGFEARCPFHRKNDKTECKRFLSLRDSSIEEREKTLRALRAWCNAAPLYDRQRGHLHHFVSADTAPADEVLVAGRIADPPAAKPATDVELDAIAAAAADAARAGAGAGAADADDASHAHDAAHLPTPFRLKLIVFKLFIQQQQRLEKAKRMTLSTWSCSADAGLDAELLCGALPDSGCHIRQPAV</sequence>
<keyword evidence="3" id="KW-1185">Reference proteome</keyword>
<proteinExistence type="predicted"/>
<name>A0A1Q9F5Q5_SYMMI</name>
<accession>A0A1Q9F5Q5</accession>
<gene>
    <name evidence="2" type="ORF">AK812_SmicGene823</name>
</gene>
<reference evidence="2 3" key="1">
    <citation type="submission" date="2016-02" db="EMBL/GenBank/DDBJ databases">
        <title>Genome analysis of coral dinoflagellate symbionts highlights evolutionary adaptations to a symbiotic lifestyle.</title>
        <authorList>
            <person name="Aranda M."/>
            <person name="Li Y."/>
            <person name="Liew Y.J."/>
            <person name="Baumgarten S."/>
            <person name="Simakov O."/>
            <person name="Wilson M."/>
            <person name="Piel J."/>
            <person name="Ashoor H."/>
            <person name="Bougouffa S."/>
            <person name="Bajic V.B."/>
            <person name="Ryu T."/>
            <person name="Ravasi T."/>
            <person name="Bayer T."/>
            <person name="Micklem G."/>
            <person name="Kim H."/>
            <person name="Bhak J."/>
            <person name="Lajeunesse T.C."/>
            <person name="Voolstra C.R."/>
        </authorList>
    </citation>
    <scope>NUCLEOTIDE SEQUENCE [LARGE SCALE GENOMIC DNA]</scope>
    <source>
        <strain evidence="2 3">CCMP2467</strain>
    </source>
</reference>
<comment type="caution">
    <text evidence="2">The sequence shown here is derived from an EMBL/GenBank/DDBJ whole genome shotgun (WGS) entry which is preliminary data.</text>
</comment>
<evidence type="ECO:0000313" key="3">
    <source>
        <dbReference type="Proteomes" id="UP000186817"/>
    </source>
</evidence>
<dbReference type="OrthoDB" id="420400at2759"/>
<evidence type="ECO:0000313" key="2">
    <source>
        <dbReference type="EMBL" id="OLQ14991.1"/>
    </source>
</evidence>
<dbReference type="EMBL" id="LSRX01000008">
    <property type="protein sequence ID" value="OLQ14991.1"/>
    <property type="molecule type" value="Genomic_DNA"/>
</dbReference>
<feature type="region of interest" description="Disordered" evidence="1">
    <location>
        <begin position="1685"/>
        <end position="1773"/>
    </location>
</feature>